<keyword evidence="3" id="KW-0732">Signal</keyword>
<keyword evidence="2" id="KW-1133">Transmembrane helix</keyword>
<dbReference type="AlphaFoldDB" id="A0A9P8A1F8"/>
<evidence type="ECO:0000256" key="2">
    <source>
        <dbReference type="SAM" id="Phobius"/>
    </source>
</evidence>
<evidence type="ECO:0000313" key="4">
    <source>
        <dbReference type="EMBL" id="KAG9322948.1"/>
    </source>
</evidence>
<feature type="compositionally biased region" description="Low complexity" evidence="1">
    <location>
        <begin position="192"/>
        <end position="202"/>
    </location>
</feature>
<reference evidence="4" key="1">
    <citation type="submission" date="2021-07" db="EMBL/GenBank/DDBJ databases">
        <title>Draft genome of Mortierella alpina, strain LL118, isolated from an aspen leaf litter sample.</title>
        <authorList>
            <person name="Yang S."/>
            <person name="Vinatzer B.A."/>
        </authorList>
    </citation>
    <scope>NUCLEOTIDE SEQUENCE</scope>
    <source>
        <strain evidence="4">LL118</strain>
    </source>
</reference>
<protein>
    <submittedName>
        <fullName evidence="4">Uncharacterized protein</fullName>
    </submittedName>
</protein>
<proteinExistence type="predicted"/>
<comment type="caution">
    <text evidence="4">The sequence shown here is derived from an EMBL/GenBank/DDBJ whole genome shotgun (WGS) entry which is preliminary data.</text>
</comment>
<feature type="chain" id="PRO_5040464956" evidence="3">
    <location>
        <begin position="23"/>
        <end position="237"/>
    </location>
</feature>
<evidence type="ECO:0000313" key="5">
    <source>
        <dbReference type="Proteomes" id="UP000717515"/>
    </source>
</evidence>
<keyword evidence="2" id="KW-0812">Transmembrane</keyword>
<dbReference type="Proteomes" id="UP000717515">
    <property type="component" value="Unassembled WGS sequence"/>
</dbReference>
<evidence type="ECO:0000256" key="1">
    <source>
        <dbReference type="SAM" id="MobiDB-lite"/>
    </source>
</evidence>
<sequence>MRLSHHIDIAALLLIVTSMVEAALETGHLTSYLTQGLGPVLNTPALTSNNINILQARQLQKRYEVCSTDGYRVYYCNTGYRCSTTSSCAFNIYWIAAVAVGLIIILILLFICMRRRRNYRRDSNATMVDAPMVAAADPNMQTGYGYQPYQPHAMYAVPKDDPNLAYQQQQQYLYSSYPATAYTPPTIYSPVQQHQQQQDLQQVSPPTYPTTAVTQPYSTQTPTSQGAYFFGPPPPRQ</sequence>
<feature type="compositionally biased region" description="Low complexity" evidence="1">
    <location>
        <begin position="214"/>
        <end position="225"/>
    </location>
</feature>
<accession>A0A9P8A1F8</accession>
<feature type="region of interest" description="Disordered" evidence="1">
    <location>
        <begin position="191"/>
        <end position="237"/>
    </location>
</feature>
<gene>
    <name evidence="4" type="ORF">KVV02_004324</name>
</gene>
<feature type="compositionally biased region" description="Polar residues" evidence="1">
    <location>
        <begin position="203"/>
        <end position="213"/>
    </location>
</feature>
<feature type="transmembrane region" description="Helical" evidence="2">
    <location>
        <begin position="92"/>
        <end position="113"/>
    </location>
</feature>
<feature type="signal peptide" evidence="3">
    <location>
        <begin position="1"/>
        <end position="22"/>
    </location>
</feature>
<name>A0A9P8A1F8_MORAP</name>
<keyword evidence="2" id="KW-0472">Membrane</keyword>
<evidence type="ECO:0000256" key="3">
    <source>
        <dbReference type="SAM" id="SignalP"/>
    </source>
</evidence>
<organism evidence="4 5">
    <name type="scientific">Mortierella alpina</name>
    <name type="common">Oleaginous fungus</name>
    <name type="synonym">Mortierella renispora</name>
    <dbReference type="NCBI Taxonomy" id="64518"/>
    <lineage>
        <taxon>Eukaryota</taxon>
        <taxon>Fungi</taxon>
        <taxon>Fungi incertae sedis</taxon>
        <taxon>Mucoromycota</taxon>
        <taxon>Mortierellomycotina</taxon>
        <taxon>Mortierellomycetes</taxon>
        <taxon>Mortierellales</taxon>
        <taxon>Mortierellaceae</taxon>
        <taxon>Mortierella</taxon>
    </lineage>
</organism>
<dbReference type="EMBL" id="JAIFTL010000122">
    <property type="protein sequence ID" value="KAG9322948.1"/>
    <property type="molecule type" value="Genomic_DNA"/>
</dbReference>